<evidence type="ECO:0000259" key="14">
    <source>
        <dbReference type="Pfam" id="PF14772"/>
    </source>
</evidence>
<evidence type="ECO:0000313" key="15">
    <source>
        <dbReference type="EMBL" id="KAL0838642.1"/>
    </source>
</evidence>
<evidence type="ECO:0000256" key="5">
    <source>
        <dbReference type="ARBA" id="ARBA00023069"/>
    </source>
</evidence>
<evidence type="ECO:0000256" key="9">
    <source>
        <dbReference type="ARBA" id="ARBA00038424"/>
    </source>
</evidence>
<evidence type="ECO:0000256" key="7">
    <source>
        <dbReference type="ARBA" id="ARBA00023273"/>
    </source>
</evidence>
<evidence type="ECO:0000313" key="17">
    <source>
        <dbReference type="Proteomes" id="UP001549920"/>
    </source>
</evidence>
<keyword evidence="5" id="KW-0969">Cilium</keyword>
<organism evidence="15 18">
    <name type="scientific">Loxostege sticticalis</name>
    <name type="common">Beet webworm moth</name>
    <dbReference type="NCBI Taxonomy" id="481309"/>
    <lineage>
        <taxon>Eukaryota</taxon>
        <taxon>Metazoa</taxon>
        <taxon>Ecdysozoa</taxon>
        <taxon>Arthropoda</taxon>
        <taxon>Hexapoda</taxon>
        <taxon>Insecta</taxon>
        <taxon>Pterygota</taxon>
        <taxon>Neoptera</taxon>
        <taxon>Endopterygota</taxon>
        <taxon>Lepidoptera</taxon>
        <taxon>Glossata</taxon>
        <taxon>Ditrysia</taxon>
        <taxon>Pyraloidea</taxon>
        <taxon>Crambidae</taxon>
        <taxon>Pyraustinae</taxon>
        <taxon>Loxostege</taxon>
    </lineage>
</organism>
<keyword evidence="2" id="KW-0963">Cytoplasm</keyword>
<feature type="coiled-coil region" evidence="13">
    <location>
        <begin position="330"/>
        <end position="360"/>
    </location>
</feature>
<evidence type="ECO:0000313" key="18">
    <source>
        <dbReference type="Proteomes" id="UP001549921"/>
    </source>
</evidence>
<evidence type="ECO:0000256" key="13">
    <source>
        <dbReference type="SAM" id="Coils"/>
    </source>
</evidence>
<keyword evidence="6" id="KW-0206">Cytoskeleton</keyword>
<dbReference type="Pfam" id="PF14772">
    <property type="entry name" value="NYD-SP28"/>
    <property type="match status" value="1"/>
</dbReference>
<keyword evidence="17" id="KW-1185">Reference proteome</keyword>
<reference evidence="17 18" key="1">
    <citation type="submission" date="2024-06" db="EMBL/GenBank/DDBJ databases">
        <title>A chromosome-level genome assembly of beet webworm, Loxostege sticticalis.</title>
        <authorList>
            <person name="Zhang Y."/>
        </authorList>
    </citation>
    <scope>NUCLEOTIDE SEQUENCE [LARGE SCALE GENOMIC DNA]</scope>
    <source>
        <strain evidence="16">AQ026</strain>
        <strain evidence="15">AQ028</strain>
        <tissue evidence="15">Male pupae</tissue>
        <tissue evidence="16">Whole body</tissue>
    </source>
</reference>
<dbReference type="AlphaFoldDB" id="A0ABD0T8F1"/>
<keyword evidence="4 13" id="KW-0175">Coiled coil</keyword>
<evidence type="ECO:0000256" key="6">
    <source>
        <dbReference type="ARBA" id="ARBA00023212"/>
    </source>
</evidence>
<proteinExistence type="inferred from homology"/>
<dbReference type="PANTHER" id="PTHR21625">
    <property type="entry name" value="NYD-SP28 PROTEIN"/>
    <property type="match status" value="1"/>
</dbReference>
<comment type="subcellular location">
    <subcellularLocation>
        <location evidence="1">Cytoplasm</location>
        <location evidence="1">Cytoskeleton</location>
        <location evidence="1">Flagellum axoneme</location>
    </subcellularLocation>
    <subcellularLocation>
        <location evidence="8">Cytoplasm</location>
        <location evidence="8">Cytoskeleton</location>
        <location evidence="8">Flagellum basal body</location>
    </subcellularLocation>
</comment>
<accession>A0ABD0T8F1</accession>
<comment type="function">
    <text evidence="12">Component of the nexin-dynein regulatory complex (N-DRC), a key regulator of ciliary/flagellar motility which maintains the alignment and integrity of the distal axoneme and regulates microtubule sliding in motile axonemes. Plays a critical role in the assembly of N-DRC and also stabilizes the assembly of multiple inner dynein arms and radial spokes. Coassembles with DRC1 to form a central scaffold needed for assembly of the N-DRC and its attachment to the outer doublet microtubules.</text>
</comment>
<dbReference type="PANTHER" id="PTHR21625:SF0">
    <property type="entry name" value="DYNEIN REGULATORY COMPLEX SUBUNIT 2"/>
    <property type="match status" value="1"/>
</dbReference>
<evidence type="ECO:0000256" key="4">
    <source>
        <dbReference type="ARBA" id="ARBA00023054"/>
    </source>
</evidence>
<dbReference type="EMBL" id="JBEDNZ010000009">
    <property type="protein sequence ID" value="KAL0838642.1"/>
    <property type="molecule type" value="Genomic_DNA"/>
</dbReference>
<name>A0ABD0T8F1_LOXSC</name>
<evidence type="ECO:0000256" key="3">
    <source>
        <dbReference type="ARBA" id="ARBA00022846"/>
    </source>
</evidence>
<evidence type="ECO:0000256" key="12">
    <source>
        <dbReference type="ARBA" id="ARBA00045865"/>
    </source>
</evidence>
<dbReference type="Proteomes" id="UP001549921">
    <property type="component" value="Unassembled WGS sequence"/>
</dbReference>
<keyword evidence="7" id="KW-0966">Cell projection</keyword>
<protein>
    <recommendedName>
        <fullName evidence="10">Dynein regulatory complex subunit 2</fullName>
    </recommendedName>
    <alternativeName>
        <fullName evidence="11">Coiled-coil domain-containing protein 65</fullName>
    </alternativeName>
</protein>
<evidence type="ECO:0000256" key="8">
    <source>
        <dbReference type="ARBA" id="ARBA00037841"/>
    </source>
</evidence>
<dbReference type="InterPro" id="IPR039505">
    <property type="entry name" value="DRC1/2_N"/>
</dbReference>
<dbReference type="EMBL" id="JBEUOH010000009">
    <property type="protein sequence ID" value="KAL0882960.1"/>
    <property type="molecule type" value="Genomic_DNA"/>
</dbReference>
<evidence type="ECO:0000256" key="11">
    <source>
        <dbReference type="ARBA" id="ARBA00041517"/>
    </source>
</evidence>
<evidence type="ECO:0000313" key="16">
    <source>
        <dbReference type="EMBL" id="KAL0882960.1"/>
    </source>
</evidence>
<comment type="caution">
    <text evidence="15">The sequence shown here is derived from an EMBL/GenBank/DDBJ whole genome shotgun (WGS) entry which is preliminary data.</text>
</comment>
<evidence type="ECO:0000256" key="10">
    <source>
        <dbReference type="ARBA" id="ARBA00040899"/>
    </source>
</evidence>
<gene>
    <name evidence="16" type="ORF">ABMA27_016453</name>
    <name evidence="15" type="ORF">ABMA28_016722</name>
</gene>
<evidence type="ECO:0000256" key="2">
    <source>
        <dbReference type="ARBA" id="ARBA00022490"/>
    </source>
</evidence>
<comment type="similarity">
    <text evidence="9">Belongs to the DRC2 family.</text>
</comment>
<sequence length="509" mass="60685">MGKKNKVNKLARMSDEERARYLQHRADLEEEARRRKRELIARFIKNKLDKEESYSRMNRAKINQEWRYILRKIKCKQMALDIQGMITSFNFLMERKDRLIQSLVTSIEDSDDQHRRAFQAHTENISYFLGIGTQRLDKLQAEYDYQKNILLENWDREEFDIGDTQERAEFKLKLITYIQNRDFNAYKAEMELKRATAKNDARLEHEEQLRELCRPKQLEIEAYWSKLREVYNSFLAQHKPMLAHYHSLREKDDFYRQDIARNDAHIQQATDLLMNLQREWIKTTNMISHKLAKMANHKEELSRRYWQMKKESKTHRSKGDSQMTVMVNASQDAIKRLEDFQEKLNKIMQLEEICRKYEHEDDEGFLKDLDDGGEPEDFENLDGAMINECKEYSKMGKFLLKVNRVRVQTMCLRAEKAKLGKENVQLKLYIKRYLTDLALKGGKDRPVSVKISALQKVDPNGKILNRPVTCIEGALSNAVQHEKRMKILEKRNREIGDIRSYPRVQCWMA</sequence>
<dbReference type="InterPro" id="IPR039750">
    <property type="entry name" value="DRC1/DRC2"/>
</dbReference>
<evidence type="ECO:0000256" key="1">
    <source>
        <dbReference type="ARBA" id="ARBA00004611"/>
    </source>
</evidence>
<keyword evidence="3" id="KW-0282">Flagellum</keyword>
<feature type="domain" description="Dynein regulatory complex protein 1/2 N-terminal" evidence="14">
    <location>
        <begin position="24"/>
        <end position="125"/>
    </location>
</feature>
<dbReference type="Proteomes" id="UP001549920">
    <property type="component" value="Unassembled WGS sequence"/>
</dbReference>